<evidence type="ECO:0000313" key="8">
    <source>
        <dbReference type="Proteomes" id="UP000078572"/>
    </source>
</evidence>
<dbReference type="GeneID" id="61526719"/>
<reference evidence="8" key="1">
    <citation type="submission" date="2016-06" db="EMBL/GenBank/DDBJ databases">
        <authorList>
            <person name="Xu Y."/>
            <person name="Nagy A."/>
            <person name="Yan X."/>
            <person name="Kim S.W."/>
            <person name="Haley B."/>
            <person name="Liu N.T."/>
            <person name="Nou X."/>
        </authorList>
    </citation>
    <scope>NUCLEOTIDE SEQUENCE [LARGE SCALE GENOMIC DNA]</scope>
    <source>
        <strain evidence="8">ATCC 49129</strain>
    </source>
</reference>
<sequence length="236" mass="25299">MNFEFLTEAVPTGEKATYLDWVLRGMGMSAGTGLAAFAIALILGIALGVARTRPGMTGKLTNAVFAVVRSIPLMSMLFLAYYVIPAVFFPEAVKHIAFMTLTLTAGILGLAVFTACRVSSHITSSLTALPADQAKAAQALGFSTCQSYTLVLLPQAIKQAMPALTNEFLSCVKNTSAISTIGLIELSRQTQNIIDNTSAIYEAFLAICTCYLIINGVILLMTKTINEYCFTNKETI</sequence>
<dbReference type="EMBL" id="CP016022">
    <property type="protein sequence ID" value="ANJ73140.1"/>
    <property type="molecule type" value="Genomic_DNA"/>
</dbReference>
<dbReference type="SUPFAM" id="SSF161098">
    <property type="entry name" value="MetI-like"/>
    <property type="match status" value="1"/>
</dbReference>
<feature type="domain" description="ABC transmembrane type-1" evidence="6">
    <location>
        <begin position="26"/>
        <end position="222"/>
    </location>
</feature>
<dbReference type="PROSITE" id="PS50928">
    <property type="entry name" value="ABC_TM1"/>
    <property type="match status" value="1"/>
</dbReference>
<organism evidence="7 8">
    <name type="scientific">Ralstonia insidiosa</name>
    <dbReference type="NCBI Taxonomy" id="190721"/>
    <lineage>
        <taxon>Bacteria</taxon>
        <taxon>Pseudomonadati</taxon>
        <taxon>Pseudomonadota</taxon>
        <taxon>Betaproteobacteria</taxon>
        <taxon>Burkholderiales</taxon>
        <taxon>Burkholderiaceae</taxon>
        <taxon>Ralstonia</taxon>
    </lineage>
</organism>
<dbReference type="GO" id="GO:0006865">
    <property type="term" value="P:amino acid transport"/>
    <property type="evidence" value="ECO:0007669"/>
    <property type="project" value="TreeGrafter"/>
</dbReference>
<dbReference type="Pfam" id="PF00528">
    <property type="entry name" value="BPD_transp_1"/>
    <property type="match status" value="1"/>
</dbReference>
<gene>
    <name evidence="7" type="ORF">A9Y76_11930</name>
</gene>
<dbReference type="Proteomes" id="UP000078572">
    <property type="component" value="Chromosome 1"/>
</dbReference>
<keyword evidence="2 5" id="KW-0812">Transmembrane</keyword>
<keyword evidence="8" id="KW-1185">Reference proteome</keyword>
<protein>
    <recommendedName>
        <fullName evidence="6">ABC transmembrane type-1 domain-containing protein</fullName>
    </recommendedName>
</protein>
<evidence type="ECO:0000256" key="1">
    <source>
        <dbReference type="ARBA" id="ARBA00004651"/>
    </source>
</evidence>
<evidence type="ECO:0000256" key="4">
    <source>
        <dbReference type="ARBA" id="ARBA00023136"/>
    </source>
</evidence>
<evidence type="ECO:0000256" key="5">
    <source>
        <dbReference type="RuleBase" id="RU363032"/>
    </source>
</evidence>
<accession>A0A191ZY89</accession>
<feature type="transmembrane region" description="Helical" evidence="5">
    <location>
        <begin position="62"/>
        <end position="84"/>
    </location>
</feature>
<comment type="similarity">
    <text evidence="5">Belongs to the binding-protein-dependent transport system permease family.</text>
</comment>
<dbReference type="OrthoDB" id="7026155at2"/>
<keyword evidence="5" id="KW-0813">Transport</keyword>
<evidence type="ECO:0000259" key="6">
    <source>
        <dbReference type="PROSITE" id="PS50928"/>
    </source>
</evidence>
<feature type="transmembrane region" description="Helical" evidence="5">
    <location>
        <begin position="199"/>
        <end position="221"/>
    </location>
</feature>
<dbReference type="InterPro" id="IPR035906">
    <property type="entry name" value="MetI-like_sf"/>
</dbReference>
<dbReference type="CDD" id="cd06261">
    <property type="entry name" value="TM_PBP2"/>
    <property type="match status" value="1"/>
</dbReference>
<comment type="subcellular location">
    <subcellularLocation>
        <location evidence="1 5">Cell membrane</location>
        <topology evidence="1 5">Multi-pass membrane protein</topology>
    </subcellularLocation>
</comment>
<dbReference type="PANTHER" id="PTHR30614:SF42">
    <property type="entry name" value="GLUTAMATE_ASPARTATE IMPORT PERMEASE PROTEIN GLTJ"/>
    <property type="match status" value="1"/>
</dbReference>
<dbReference type="RefSeq" id="WP_064804343.1">
    <property type="nucleotide sequence ID" value="NZ_CP016022.1"/>
</dbReference>
<evidence type="ECO:0000313" key="7">
    <source>
        <dbReference type="EMBL" id="ANJ73140.1"/>
    </source>
</evidence>
<dbReference type="InterPro" id="IPR043429">
    <property type="entry name" value="ArtM/GltK/GlnP/TcyL/YhdX-like"/>
</dbReference>
<evidence type="ECO:0000256" key="3">
    <source>
        <dbReference type="ARBA" id="ARBA00022989"/>
    </source>
</evidence>
<keyword evidence="4 5" id="KW-0472">Membrane</keyword>
<dbReference type="AlphaFoldDB" id="A0A191ZY89"/>
<dbReference type="InterPro" id="IPR000515">
    <property type="entry name" value="MetI-like"/>
</dbReference>
<evidence type="ECO:0000256" key="2">
    <source>
        <dbReference type="ARBA" id="ARBA00022692"/>
    </source>
</evidence>
<feature type="transmembrane region" description="Helical" evidence="5">
    <location>
        <begin position="96"/>
        <end position="116"/>
    </location>
</feature>
<dbReference type="GO" id="GO:0055085">
    <property type="term" value="P:transmembrane transport"/>
    <property type="evidence" value="ECO:0007669"/>
    <property type="project" value="InterPro"/>
</dbReference>
<keyword evidence="3 5" id="KW-1133">Transmembrane helix</keyword>
<name>A0A191ZY89_9RALS</name>
<dbReference type="PANTHER" id="PTHR30614">
    <property type="entry name" value="MEMBRANE COMPONENT OF AMINO ACID ABC TRANSPORTER"/>
    <property type="match status" value="1"/>
</dbReference>
<proteinExistence type="inferred from homology"/>
<dbReference type="GO" id="GO:0005886">
    <property type="term" value="C:plasma membrane"/>
    <property type="evidence" value="ECO:0007669"/>
    <property type="project" value="UniProtKB-SubCell"/>
</dbReference>
<dbReference type="Gene3D" id="1.10.3720.10">
    <property type="entry name" value="MetI-like"/>
    <property type="match status" value="1"/>
</dbReference>
<feature type="transmembrane region" description="Helical" evidence="5">
    <location>
        <begin position="28"/>
        <end position="50"/>
    </location>
</feature>